<evidence type="ECO:0000313" key="3">
    <source>
        <dbReference type="Proteomes" id="UP000242502"/>
    </source>
</evidence>
<dbReference type="SUPFAM" id="SSF56281">
    <property type="entry name" value="Metallo-hydrolase/oxidoreductase"/>
    <property type="match status" value="1"/>
</dbReference>
<dbReference type="PANTHER" id="PTHR47619:SF1">
    <property type="entry name" value="EXODEOXYRIBONUCLEASE WALJ"/>
    <property type="match status" value="1"/>
</dbReference>
<evidence type="ECO:0000313" key="2">
    <source>
        <dbReference type="EMBL" id="ODS23069.1"/>
    </source>
</evidence>
<comment type="caution">
    <text evidence="2">The sequence shown here is derived from an EMBL/GenBank/DDBJ whole genome shotgun (WGS) entry which is preliminary data.</text>
</comment>
<dbReference type="Pfam" id="PF12706">
    <property type="entry name" value="Lactamase_B_2"/>
    <property type="match status" value="1"/>
</dbReference>
<dbReference type="STRING" id="62101.AB835_10710"/>
<dbReference type="InterPro" id="IPR001279">
    <property type="entry name" value="Metallo-B-lactamas"/>
</dbReference>
<reference evidence="2 3" key="1">
    <citation type="journal article" date="2016" name="Appl. Environ. Microbiol.">
        <title>Lack of Overt Genome Reduction in the Bryostatin-Producing Bryozoan Symbiont "Candidatus Endobugula sertula".</title>
        <authorList>
            <person name="Miller I.J."/>
            <person name="Vanee N."/>
            <person name="Fong S.S."/>
            <person name="Lim-Fong G.E."/>
            <person name="Kwan J.C."/>
        </authorList>
    </citation>
    <scope>NUCLEOTIDE SEQUENCE [LARGE SCALE GENOMIC DNA]</scope>
    <source>
        <strain evidence="2">AB1-4</strain>
    </source>
</reference>
<dbReference type="Proteomes" id="UP000242502">
    <property type="component" value="Unassembled WGS sequence"/>
</dbReference>
<proteinExistence type="predicted"/>
<dbReference type="EMBL" id="MDLC01000040">
    <property type="protein sequence ID" value="ODS23069.1"/>
    <property type="molecule type" value="Genomic_DNA"/>
</dbReference>
<gene>
    <name evidence="2" type="ORF">AB835_10710</name>
</gene>
<dbReference type="PANTHER" id="PTHR47619">
    <property type="entry name" value="METALLO-HYDROLASE YYCJ-RELATED"/>
    <property type="match status" value="1"/>
</dbReference>
<dbReference type="InterPro" id="IPR052533">
    <property type="entry name" value="WalJ/YycJ-like"/>
</dbReference>
<dbReference type="AlphaFoldDB" id="A0A1D2QNA9"/>
<organism evidence="2 3">
    <name type="scientific">Candidatus Endobugula sertula</name>
    <name type="common">Bugula neritina bacterial symbiont</name>
    <dbReference type="NCBI Taxonomy" id="62101"/>
    <lineage>
        <taxon>Bacteria</taxon>
        <taxon>Pseudomonadati</taxon>
        <taxon>Pseudomonadota</taxon>
        <taxon>Gammaproteobacteria</taxon>
        <taxon>Cellvibrionales</taxon>
        <taxon>Cellvibrionaceae</taxon>
        <taxon>Candidatus Endobugula</taxon>
    </lineage>
</organism>
<dbReference type="Gene3D" id="3.60.15.10">
    <property type="entry name" value="Ribonuclease Z/Hydroxyacylglutathione hydrolase-like"/>
    <property type="match status" value="1"/>
</dbReference>
<name>A0A1D2QNA9_9GAMM</name>
<dbReference type="GO" id="GO:0016787">
    <property type="term" value="F:hydrolase activity"/>
    <property type="evidence" value="ECO:0007669"/>
    <property type="project" value="UniProtKB-KW"/>
</dbReference>
<dbReference type="SMART" id="SM00849">
    <property type="entry name" value="Lactamase_B"/>
    <property type="match status" value="1"/>
</dbReference>
<keyword evidence="2" id="KW-0378">Hydrolase</keyword>
<sequence length="254" mass="27830">MTSFAFSSLGSGSKGNATLVRCHDTLILVDCGFTLKETEKRLARLGVSPEALDAVIVTHEHGDHIKGVGPIVRKYQLPLHITAGTLRNKRKNDIPDARIIHNYTPFSVKSFKVTPVAVPHDASEPAQYIIECQDKRLGILTDLGNVSPHVERHYQACDALILEANHDPAMLASGPYPYSLKQRVGGGWGHLSNQQAARFLQSVNQDKLECLVIAHISQQNNTLSLVQQAFADVLGAIDRVVYACQDEGFGWISV</sequence>
<accession>A0A1D2QNA9</accession>
<evidence type="ECO:0000259" key="1">
    <source>
        <dbReference type="SMART" id="SM00849"/>
    </source>
</evidence>
<feature type="domain" description="Metallo-beta-lactamase" evidence="1">
    <location>
        <begin position="14"/>
        <end position="188"/>
    </location>
</feature>
<protein>
    <submittedName>
        <fullName evidence="2">MBL fold metallo-hydrolase</fullName>
    </submittedName>
</protein>
<dbReference type="InterPro" id="IPR036866">
    <property type="entry name" value="RibonucZ/Hydroxyglut_hydro"/>
</dbReference>